<dbReference type="EMBL" id="CAJNOJ010000478">
    <property type="protein sequence ID" value="CAF1461612.1"/>
    <property type="molecule type" value="Genomic_DNA"/>
</dbReference>
<evidence type="ECO:0000313" key="1">
    <source>
        <dbReference type="EMBL" id="CAF1461612.1"/>
    </source>
</evidence>
<reference evidence="1" key="1">
    <citation type="submission" date="2021-02" db="EMBL/GenBank/DDBJ databases">
        <authorList>
            <person name="Nowell W R."/>
        </authorList>
    </citation>
    <scope>NUCLEOTIDE SEQUENCE</scope>
</reference>
<evidence type="ECO:0000313" key="3">
    <source>
        <dbReference type="Proteomes" id="UP000663828"/>
    </source>
</evidence>
<keyword evidence="3" id="KW-1185">Reference proteome</keyword>
<dbReference type="Proteomes" id="UP000663828">
    <property type="component" value="Unassembled WGS sequence"/>
</dbReference>
<dbReference type="AlphaFoldDB" id="A0A815QG01"/>
<organism evidence="1 4">
    <name type="scientific">Adineta ricciae</name>
    <name type="common">Rotifer</name>
    <dbReference type="NCBI Taxonomy" id="249248"/>
    <lineage>
        <taxon>Eukaryota</taxon>
        <taxon>Metazoa</taxon>
        <taxon>Spiralia</taxon>
        <taxon>Gnathifera</taxon>
        <taxon>Rotifera</taxon>
        <taxon>Eurotatoria</taxon>
        <taxon>Bdelloidea</taxon>
        <taxon>Adinetida</taxon>
        <taxon>Adinetidae</taxon>
        <taxon>Adineta</taxon>
    </lineage>
</organism>
<protein>
    <submittedName>
        <fullName evidence="1">Uncharacterized protein</fullName>
    </submittedName>
</protein>
<dbReference type="InterPro" id="IPR032675">
    <property type="entry name" value="LRR_dom_sf"/>
</dbReference>
<proteinExistence type="predicted"/>
<dbReference type="Gene3D" id="3.80.10.10">
    <property type="entry name" value="Ribonuclease Inhibitor"/>
    <property type="match status" value="1"/>
</dbReference>
<sequence length="212" mass="24878">MTLDRKSVFLERLLTELFHALFEYLWAHEIFHSFFNLNYRINFQFIRKSIFHLICKQSRPEQFTNVRSLSSIRIQGESLYEILSVLSQLKQLHCLTFDDSGGRGASVRMTDESTERDMNYFLLPQSYPEILPQLKSLSTYHSIELTSIHFLNLLRLTLNSYSLQHNINAVLQHVPHLRSLTLSLVYIHGFDSIQACYQIQQLRVIIPSKILS</sequence>
<name>A0A815QG01_ADIRI</name>
<gene>
    <name evidence="1" type="ORF">EDS130_LOCUS40196</name>
    <name evidence="2" type="ORF">XAT740_LOCUS55568</name>
</gene>
<comment type="caution">
    <text evidence="1">The sequence shown here is derived from an EMBL/GenBank/DDBJ whole genome shotgun (WGS) entry which is preliminary data.</text>
</comment>
<dbReference type="EMBL" id="CAJNOR010010466">
    <property type="protein sequence ID" value="CAF1654081.1"/>
    <property type="molecule type" value="Genomic_DNA"/>
</dbReference>
<dbReference type="SUPFAM" id="SSF52058">
    <property type="entry name" value="L domain-like"/>
    <property type="match status" value="1"/>
</dbReference>
<evidence type="ECO:0000313" key="2">
    <source>
        <dbReference type="EMBL" id="CAF1654081.1"/>
    </source>
</evidence>
<accession>A0A815QG01</accession>
<dbReference type="Proteomes" id="UP000663852">
    <property type="component" value="Unassembled WGS sequence"/>
</dbReference>
<evidence type="ECO:0000313" key="4">
    <source>
        <dbReference type="Proteomes" id="UP000663852"/>
    </source>
</evidence>